<dbReference type="PATRIC" id="fig|1386089.3.peg.1320"/>
<dbReference type="eggNOG" id="COG4425">
    <property type="taxonomic scope" value="Bacteria"/>
</dbReference>
<organism evidence="3 4">
    <name type="scientific">Intrasporangium oryzae NRRL B-24470</name>
    <dbReference type="NCBI Taxonomy" id="1386089"/>
    <lineage>
        <taxon>Bacteria</taxon>
        <taxon>Bacillati</taxon>
        <taxon>Actinomycetota</taxon>
        <taxon>Actinomycetes</taxon>
        <taxon>Micrococcales</taxon>
        <taxon>Intrasporangiaceae</taxon>
        <taxon>Intrasporangium</taxon>
    </lineage>
</organism>
<dbReference type="OrthoDB" id="4397445at2"/>
<dbReference type="InterPro" id="IPR027787">
    <property type="entry name" value="Alpha/beta-hydrolase_catalytic"/>
</dbReference>
<evidence type="ECO:0000313" key="3">
    <source>
        <dbReference type="EMBL" id="EWT02398.1"/>
    </source>
</evidence>
<evidence type="ECO:0000259" key="1">
    <source>
        <dbReference type="Pfam" id="PF10081"/>
    </source>
</evidence>
<accession>W9GC52</accession>
<dbReference type="EMBL" id="AWSA01000011">
    <property type="protein sequence ID" value="EWT02398.1"/>
    <property type="molecule type" value="Genomic_DNA"/>
</dbReference>
<comment type="caution">
    <text evidence="3">The sequence shown here is derived from an EMBL/GenBank/DDBJ whole genome shotgun (WGS) entry which is preliminary data.</text>
</comment>
<dbReference type="Proteomes" id="UP000019489">
    <property type="component" value="Unassembled WGS sequence"/>
</dbReference>
<dbReference type="InterPro" id="IPR027788">
    <property type="entry name" value="Alpha/beta-hydrolase_N_dom"/>
</dbReference>
<keyword evidence="4" id="KW-1185">Reference proteome</keyword>
<dbReference type="Pfam" id="PF10081">
    <property type="entry name" value="Abhydrolase_9"/>
    <property type="match status" value="1"/>
</dbReference>
<dbReference type="AlphaFoldDB" id="W9GC52"/>
<gene>
    <name evidence="3" type="ORF">N865_05975</name>
</gene>
<feature type="domain" description="Alpha/beta-hydrolase catalytic" evidence="1">
    <location>
        <begin position="347"/>
        <end position="638"/>
    </location>
</feature>
<evidence type="ECO:0008006" key="5">
    <source>
        <dbReference type="Google" id="ProtNLM"/>
    </source>
</evidence>
<evidence type="ECO:0000313" key="4">
    <source>
        <dbReference type="Proteomes" id="UP000019489"/>
    </source>
</evidence>
<dbReference type="Pfam" id="PF15420">
    <property type="entry name" value="Abhydrolase_9_N"/>
    <property type="match status" value="1"/>
</dbReference>
<dbReference type="STRING" id="1386089.N865_05975"/>
<dbReference type="RefSeq" id="WP_034803236.1">
    <property type="nucleotide sequence ID" value="NZ_AWSA01000011.1"/>
</dbReference>
<sequence>MAEHPVVNRASQVGLVAASATVPATFARSLSKRSWIDQGLITGLSTGTQFVLTVGSQAALSRTASFLAPLLPMPQSWTDEQRVRAVTIAVDLLAVPVGLAVSQLKVRDEYEERTRSFVRQAGWRLGVTGLCGSTLESGLAVTQRLDDAVGADGRLARLPVAVPAGLLINAVAEAVRQRDVPPDHETDPARANPMVGLAAGGGVVLALTAVVAAENWSARQVAALGARALPMSETSWLRLAHTLAMGTMALGTHALWDRAMTRIEAATTTYEDVVEGAETGAWTTPSISGSPESLVSWRQMGREGRRHAISFVRPRHLTDAPAEINGVPLPDYSISTVMQEEPKADPIQVFVGLDNAPTAKERVDLALAEMDRTDAWSRSLLMLVSPTGTGYVNYVALACAQYLTRGDIATVTLQYSHRPSPLSLGMVGRAKEQNRLLWLRIVERLREIPSERRPRVVVFGESLGAHTSQAAFAGWGTLGPAALGIDRALWIGTPALSAWRKELMDPSRLEVDRSLVAIVNDYEQFRALGEEARKKVRYVLLSHDNDGVTKFTPDLLAYRPSWLGPQRPAEEEVPGRSPRGIPPSMRWRPVTTFFQLMVDMKNAQIPGAYRAWAHDYRADLPEFIRDVFDLSCSDEQMERIKDACERREAVREKLFA</sequence>
<feature type="domain" description="Alpha/beta-hydrolase N-terminal" evidence="2">
    <location>
        <begin position="158"/>
        <end position="306"/>
    </location>
</feature>
<evidence type="ECO:0000259" key="2">
    <source>
        <dbReference type="Pfam" id="PF15420"/>
    </source>
</evidence>
<name>W9GC52_9MICO</name>
<reference evidence="3 4" key="1">
    <citation type="submission" date="2013-08" db="EMBL/GenBank/DDBJ databases">
        <title>Intrasporangium oryzae NRRL B-24470.</title>
        <authorList>
            <person name="Liu H."/>
            <person name="Wang G."/>
        </authorList>
    </citation>
    <scope>NUCLEOTIDE SEQUENCE [LARGE SCALE GENOMIC DNA]</scope>
    <source>
        <strain evidence="3 4">NRRL B-24470</strain>
    </source>
</reference>
<dbReference type="ESTHER" id="9mico-w9gc52">
    <property type="family name" value="Abhydrolase_9"/>
</dbReference>
<proteinExistence type="predicted"/>
<protein>
    <recommendedName>
        <fullName evidence="5">Alpha/beta-hydrolase catalytic domain-containing protein</fullName>
    </recommendedName>
</protein>